<dbReference type="PANTHER" id="PTHR15739">
    <property type="entry name" value="ZINC FINGER PROTEIN"/>
    <property type="match status" value="1"/>
</dbReference>
<proteinExistence type="predicted"/>
<dbReference type="AlphaFoldDB" id="A0A8T2P3I4"/>
<keyword evidence="2" id="KW-1185">Reference proteome</keyword>
<sequence length="312" mass="33990">MFDTDLLSLQPVFQSPIGTFAFSGCLEEGLEAILKATEGNLLILKVSHCPNILTDRSLWLASCYCRALQAVTYRSSTDPVGQEVIWALGAGCRDIISLQVAPLHPWSQRLSKVCSKVKQGCGLSHSSDILLFPLPASNRPASVTGACRPLADAGHTCGPWEWEELAVASRGSRNCMRLQVLELDHVSEVNQELAAEVCREGLKGLEMLVLTSTPVTPKALLHFNSVCRNLKSIVVQIGIADYFDDPNSPEARKLFDEMVEKLQAVPVPSKHPSPPALFTSTVTCKLSACIIYARDKSFLITPQCTPLCINTV</sequence>
<dbReference type="EMBL" id="JAFBMS010000014">
    <property type="protein sequence ID" value="KAG9347044.1"/>
    <property type="molecule type" value="Genomic_DNA"/>
</dbReference>
<dbReference type="InterPro" id="IPR032675">
    <property type="entry name" value="LRR_dom_sf"/>
</dbReference>
<accession>A0A8T2P3I4</accession>
<evidence type="ECO:0000313" key="1">
    <source>
        <dbReference type="EMBL" id="KAG9347044.1"/>
    </source>
</evidence>
<organism evidence="1 2">
    <name type="scientific">Albula glossodonta</name>
    <name type="common">roundjaw bonefish</name>
    <dbReference type="NCBI Taxonomy" id="121402"/>
    <lineage>
        <taxon>Eukaryota</taxon>
        <taxon>Metazoa</taxon>
        <taxon>Chordata</taxon>
        <taxon>Craniata</taxon>
        <taxon>Vertebrata</taxon>
        <taxon>Euteleostomi</taxon>
        <taxon>Actinopterygii</taxon>
        <taxon>Neopterygii</taxon>
        <taxon>Teleostei</taxon>
        <taxon>Albuliformes</taxon>
        <taxon>Albulidae</taxon>
        <taxon>Albula</taxon>
    </lineage>
</organism>
<comment type="caution">
    <text evidence="1">The sequence shown here is derived from an EMBL/GenBank/DDBJ whole genome shotgun (WGS) entry which is preliminary data.</text>
</comment>
<dbReference type="InterPro" id="IPR052283">
    <property type="entry name" value="GenomicStab_NeuMorph_Reg"/>
</dbReference>
<protein>
    <recommendedName>
        <fullName evidence="3">F-box protein</fullName>
    </recommendedName>
</protein>
<reference evidence="1" key="1">
    <citation type="thesis" date="2021" institute="BYU ScholarsArchive" country="Provo, UT, USA">
        <title>Applications of and Algorithms for Genome Assembly and Genomic Analyses with an Emphasis on Marine Teleosts.</title>
        <authorList>
            <person name="Pickett B.D."/>
        </authorList>
    </citation>
    <scope>NUCLEOTIDE SEQUENCE</scope>
    <source>
        <strain evidence="1">HI-2016</strain>
    </source>
</reference>
<gene>
    <name evidence="1" type="ORF">JZ751_005971</name>
</gene>
<dbReference type="Gene3D" id="3.80.10.10">
    <property type="entry name" value="Ribonuclease Inhibitor"/>
    <property type="match status" value="1"/>
</dbReference>
<evidence type="ECO:0000313" key="2">
    <source>
        <dbReference type="Proteomes" id="UP000824540"/>
    </source>
</evidence>
<dbReference type="Proteomes" id="UP000824540">
    <property type="component" value="Unassembled WGS sequence"/>
</dbReference>
<name>A0A8T2P3I4_9TELE</name>
<dbReference type="PANTHER" id="PTHR15739:SF4">
    <property type="entry name" value="F-BOX ONLY PROTEIN 41"/>
    <property type="match status" value="1"/>
</dbReference>
<evidence type="ECO:0008006" key="3">
    <source>
        <dbReference type="Google" id="ProtNLM"/>
    </source>
</evidence>
<dbReference type="OrthoDB" id="6482165at2759"/>